<comment type="caution">
    <text evidence="1">The sequence shown here is derived from an EMBL/GenBank/DDBJ whole genome shotgun (WGS) entry which is preliminary data.</text>
</comment>
<dbReference type="AlphaFoldDB" id="A0A5J4S741"/>
<name>A0A5J4S741_9ZZZZ</name>
<accession>A0A5J4S741</accession>
<evidence type="ECO:0000313" key="1">
    <source>
        <dbReference type="EMBL" id="KAA6341225.1"/>
    </source>
</evidence>
<proteinExistence type="predicted"/>
<dbReference type="EMBL" id="SNRY01000404">
    <property type="protein sequence ID" value="KAA6341225.1"/>
    <property type="molecule type" value="Genomic_DNA"/>
</dbReference>
<reference evidence="1" key="1">
    <citation type="submission" date="2019-03" db="EMBL/GenBank/DDBJ databases">
        <title>Single cell metagenomics reveals metabolic interactions within the superorganism composed of flagellate Streblomastix strix and complex community of Bacteroidetes bacteria on its surface.</title>
        <authorList>
            <person name="Treitli S.C."/>
            <person name="Kolisko M."/>
            <person name="Husnik F."/>
            <person name="Keeling P."/>
            <person name="Hampl V."/>
        </authorList>
    </citation>
    <scope>NUCLEOTIDE SEQUENCE</scope>
    <source>
        <strain evidence="1">STM</strain>
    </source>
</reference>
<sequence>MLPAYFFYSLNMSYLYLINSKTTLDEKYTQLLYYRSY</sequence>
<organism evidence="1">
    <name type="scientific">termite gut metagenome</name>
    <dbReference type="NCBI Taxonomy" id="433724"/>
    <lineage>
        <taxon>unclassified sequences</taxon>
        <taxon>metagenomes</taxon>
        <taxon>organismal metagenomes</taxon>
    </lineage>
</organism>
<protein>
    <submittedName>
        <fullName evidence="1">Uncharacterized protein</fullName>
    </submittedName>
</protein>
<gene>
    <name evidence="1" type="ORF">EZS27_010970</name>
</gene>